<dbReference type="AlphaFoldDB" id="A0A9D4EYR2"/>
<keyword evidence="2" id="KW-1185">Reference proteome</keyword>
<accession>A0A9D4EYR2</accession>
<reference evidence="1" key="1">
    <citation type="journal article" date="2019" name="bioRxiv">
        <title>The Genome of the Zebra Mussel, Dreissena polymorpha: A Resource for Invasive Species Research.</title>
        <authorList>
            <person name="McCartney M.A."/>
            <person name="Auch B."/>
            <person name="Kono T."/>
            <person name="Mallez S."/>
            <person name="Zhang Y."/>
            <person name="Obille A."/>
            <person name="Becker A."/>
            <person name="Abrahante J.E."/>
            <person name="Garbe J."/>
            <person name="Badalamenti J.P."/>
            <person name="Herman A."/>
            <person name="Mangelson H."/>
            <person name="Liachko I."/>
            <person name="Sullivan S."/>
            <person name="Sone E.D."/>
            <person name="Koren S."/>
            <person name="Silverstein K.A.T."/>
            <person name="Beckman K.B."/>
            <person name="Gohl D.M."/>
        </authorList>
    </citation>
    <scope>NUCLEOTIDE SEQUENCE</scope>
    <source>
        <strain evidence="1">Duluth1</strain>
        <tissue evidence="1">Whole animal</tissue>
    </source>
</reference>
<evidence type="ECO:0000313" key="2">
    <source>
        <dbReference type="Proteomes" id="UP000828390"/>
    </source>
</evidence>
<dbReference type="EMBL" id="JAIWYP010000008">
    <property type="protein sequence ID" value="KAH3786347.1"/>
    <property type="molecule type" value="Genomic_DNA"/>
</dbReference>
<evidence type="ECO:0000313" key="1">
    <source>
        <dbReference type="EMBL" id="KAH3786347.1"/>
    </source>
</evidence>
<name>A0A9D4EYR2_DREPO</name>
<dbReference type="Proteomes" id="UP000828390">
    <property type="component" value="Unassembled WGS sequence"/>
</dbReference>
<comment type="caution">
    <text evidence="1">The sequence shown here is derived from an EMBL/GenBank/DDBJ whole genome shotgun (WGS) entry which is preliminary data.</text>
</comment>
<gene>
    <name evidence="1" type="ORF">DPMN_164454</name>
</gene>
<proteinExistence type="predicted"/>
<reference evidence="1" key="2">
    <citation type="submission" date="2020-11" db="EMBL/GenBank/DDBJ databases">
        <authorList>
            <person name="McCartney M.A."/>
            <person name="Auch B."/>
            <person name="Kono T."/>
            <person name="Mallez S."/>
            <person name="Becker A."/>
            <person name="Gohl D.M."/>
            <person name="Silverstein K.A.T."/>
            <person name="Koren S."/>
            <person name="Bechman K.B."/>
            <person name="Herman A."/>
            <person name="Abrahante J.E."/>
            <person name="Garbe J."/>
        </authorList>
    </citation>
    <scope>NUCLEOTIDE SEQUENCE</scope>
    <source>
        <strain evidence="1">Duluth1</strain>
        <tissue evidence="1">Whole animal</tissue>
    </source>
</reference>
<sequence>MGLVPYAAIVAADQPADPHTTVAKTVRRTSFYTLRMLQIWLQSKIQLQPITILQHPAPCMKQLEFHFFIFHVPAARPSRAASVEKILFLWTFATVQDVDHVASAVRQSMSDHIAPAILRSLPGNVTGHLMTGPFSGHWSPVPIHLPVRSCHRGPITGFYPVSSPVIL</sequence>
<organism evidence="1 2">
    <name type="scientific">Dreissena polymorpha</name>
    <name type="common">Zebra mussel</name>
    <name type="synonym">Mytilus polymorpha</name>
    <dbReference type="NCBI Taxonomy" id="45954"/>
    <lineage>
        <taxon>Eukaryota</taxon>
        <taxon>Metazoa</taxon>
        <taxon>Spiralia</taxon>
        <taxon>Lophotrochozoa</taxon>
        <taxon>Mollusca</taxon>
        <taxon>Bivalvia</taxon>
        <taxon>Autobranchia</taxon>
        <taxon>Heteroconchia</taxon>
        <taxon>Euheterodonta</taxon>
        <taxon>Imparidentia</taxon>
        <taxon>Neoheterodontei</taxon>
        <taxon>Myida</taxon>
        <taxon>Dreissenoidea</taxon>
        <taxon>Dreissenidae</taxon>
        <taxon>Dreissena</taxon>
    </lineage>
</organism>
<protein>
    <submittedName>
        <fullName evidence="1">Uncharacterized protein</fullName>
    </submittedName>
</protein>